<reference evidence="13 14" key="2">
    <citation type="submission" date="2017-08" db="EMBL/GenBank/DDBJ databases">
        <authorList>
            <person name="de Groot N.N."/>
        </authorList>
    </citation>
    <scope>NUCLEOTIDE SEQUENCE [LARGE SCALE GENOMIC DNA]</scope>
    <source>
        <strain evidence="13">Orrdi1</strain>
    </source>
</reference>
<dbReference type="InterPro" id="IPR003442">
    <property type="entry name" value="T6A_TsaE"/>
</dbReference>
<dbReference type="NCBIfam" id="TIGR00150">
    <property type="entry name" value="T6A_YjeE"/>
    <property type="match status" value="1"/>
</dbReference>
<dbReference type="PANTHER" id="PTHR33540:SF2">
    <property type="entry name" value="TRNA THREONYLCARBAMOYLADENOSINE BIOSYNTHESIS PROTEIN TSAE"/>
    <property type="match status" value="1"/>
</dbReference>
<dbReference type="GO" id="GO:0005737">
    <property type="term" value="C:cytoplasm"/>
    <property type="evidence" value="ECO:0007669"/>
    <property type="project" value="UniProtKB-SubCell"/>
</dbReference>
<feature type="region of interest" description="Disordered" evidence="11">
    <location>
        <begin position="34"/>
        <end position="53"/>
    </location>
</feature>
<dbReference type="GO" id="GO:0046872">
    <property type="term" value="F:metal ion binding"/>
    <property type="evidence" value="ECO:0007669"/>
    <property type="project" value="UniProtKB-KW"/>
</dbReference>
<accession>A0A1C3K0Q2</accession>
<dbReference type="KEGG" id="odi:ODI_R3238"/>
<keyword evidence="4" id="KW-0963">Cytoplasm</keyword>
<dbReference type="Proteomes" id="UP000078558">
    <property type="component" value="Chromosome I"/>
</dbReference>
<keyword evidence="7" id="KW-0547">Nucleotide-binding</keyword>
<dbReference type="PANTHER" id="PTHR33540">
    <property type="entry name" value="TRNA THREONYLCARBAMOYLADENOSINE BIOSYNTHESIS PROTEIN TSAE"/>
    <property type="match status" value="1"/>
</dbReference>
<evidence type="ECO:0000256" key="2">
    <source>
        <dbReference type="ARBA" id="ARBA00007599"/>
    </source>
</evidence>
<name>A0A1C3K0Q2_9BURK</name>
<dbReference type="Pfam" id="PF02367">
    <property type="entry name" value="TsaE"/>
    <property type="match status" value="1"/>
</dbReference>
<comment type="subcellular location">
    <subcellularLocation>
        <location evidence="1">Cytoplasm</location>
    </subcellularLocation>
</comment>
<evidence type="ECO:0000256" key="7">
    <source>
        <dbReference type="ARBA" id="ARBA00022741"/>
    </source>
</evidence>
<comment type="similarity">
    <text evidence="2">Belongs to the TsaE family.</text>
</comment>
<keyword evidence="6" id="KW-0479">Metal-binding</keyword>
<dbReference type="InterPro" id="IPR027417">
    <property type="entry name" value="P-loop_NTPase"/>
</dbReference>
<gene>
    <name evidence="12" type="ORF">ODI_00396</name>
    <name evidence="13" type="ORF">ODI_R3238</name>
</gene>
<keyword evidence="5" id="KW-0819">tRNA processing</keyword>
<evidence type="ECO:0000256" key="11">
    <source>
        <dbReference type="SAM" id="MobiDB-lite"/>
    </source>
</evidence>
<dbReference type="GO" id="GO:0005524">
    <property type="term" value="F:ATP binding"/>
    <property type="evidence" value="ECO:0007669"/>
    <property type="project" value="UniProtKB-KW"/>
</dbReference>
<proteinExistence type="inferred from homology"/>
<protein>
    <recommendedName>
        <fullName evidence="3">tRNA threonylcarbamoyladenosine biosynthesis protein TsaE</fullName>
    </recommendedName>
    <alternativeName>
        <fullName evidence="10">t(6)A37 threonylcarbamoyladenosine biosynthesis protein TsaE</fullName>
    </alternativeName>
</protein>
<keyword evidence="9" id="KW-0460">Magnesium</keyword>
<dbReference type="EMBL" id="LT907988">
    <property type="protein sequence ID" value="SOE51156.1"/>
    <property type="molecule type" value="Genomic_DNA"/>
</dbReference>
<keyword evidence="14" id="KW-1185">Reference proteome</keyword>
<evidence type="ECO:0000313" key="13">
    <source>
        <dbReference type="EMBL" id="SOE51156.1"/>
    </source>
</evidence>
<reference evidence="12 14" key="1">
    <citation type="submission" date="2016-06" db="EMBL/GenBank/DDBJ databases">
        <authorList>
            <person name="Kjaerup R.B."/>
            <person name="Dalgaard T.S."/>
            <person name="Juul-Madsen H.R."/>
        </authorList>
    </citation>
    <scope>NUCLEOTIDE SEQUENCE [LARGE SCALE GENOMIC DNA]</scope>
    <source>
        <strain evidence="12">Orrdi1</strain>
    </source>
</reference>
<dbReference type="AlphaFoldDB" id="A0A1C3K0Q2"/>
<evidence type="ECO:0000313" key="12">
    <source>
        <dbReference type="EMBL" id="SBT25004.1"/>
    </source>
</evidence>
<dbReference type="SUPFAM" id="SSF52540">
    <property type="entry name" value="P-loop containing nucleoside triphosphate hydrolases"/>
    <property type="match status" value="1"/>
</dbReference>
<dbReference type="Gene3D" id="3.40.50.300">
    <property type="entry name" value="P-loop containing nucleotide triphosphate hydrolases"/>
    <property type="match status" value="1"/>
</dbReference>
<dbReference type="GO" id="GO:0002949">
    <property type="term" value="P:tRNA threonylcarbamoyladenosine modification"/>
    <property type="evidence" value="ECO:0007669"/>
    <property type="project" value="InterPro"/>
</dbReference>
<evidence type="ECO:0000256" key="9">
    <source>
        <dbReference type="ARBA" id="ARBA00022842"/>
    </source>
</evidence>
<evidence type="ECO:0000256" key="8">
    <source>
        <dbReference type="ARBA" id="ARBA00022840"/>
    </source>
</evidence>
<evidence type="ECO:0000313" key="14">
    <source>
        <dbReference type="Proteomes" id="UP000078558"/>
    </source>
</evidence>
<evidence type="ECO:0000256" key="4">
    <source>
        <dbReference type="ARBA" id="ARBA00022490"/>
    </source>
</evidence>
<evidence type="ECO:0000256" key="6">
    <source>
        <dbReference type="ARBA" id="ARBA00022723"/>
    </source>
</evidence>
<evidence type="ECO:0000256" key="5">
    <source>
        <dbReference type="ARBA" id="ARBA00022694"/>
    </source>
</evidence>
<organism evidence="12 14">
    <name type="scientific">Orrella dioscoreae</name>
    <dbReference type="NCBI Taxonomy" id="1851544"/>
    <lineage>
        <taxon>Bacteria</taxon>
        <taxon>Pseudomonadati</taxon>
        <taxon>Pseudomonadota</taxon>
        <taxon>Betaproteobacteria</taxon>
        <taxon>Burkholderiales</taxon>
        <taxon>Alcaligenaceae</taxon>
        <taxon>Orrella</taxon>
    </lineage>
</organism>
<evidence type="ECO:0000256" key="10">
    <source>
        <dbReference type="ARBA" id="ARBA00032441"/>
    </source>
</evidence>
<sequence length="190" mass="20509">MTDMTALATLSLDLPDEIATQTLAHQLAPLAIDRPRDAPADAPPGPAAGGRIHLRGDLGAGKTTLVRALLRAAGITGRIKSPSYALLESYKISNLYFYHLDFYRFSDPREWLDAGLRDIVRHDALVLIEWPERAQGLLPPPDLDVELVYAGEGRRAQLTAFSARGQAWLTALNTPDAASPSPRKPPPGGA</sequence>
<dbReference type="EMBL" id="FLRC01000012">
    <property type="protein sequence ID" value="SBT25004.1"/>
    <property type="molecule type" value="Genomic_DNA"/>
</dbReference>
<keyword evidence="8" id="KW-0067">ATP-binding</keyword>
<dbReference type="STRING" id="1851544.ODI_00396"/>
<evidence type="ECO:0000256" key="3">
    <source>
        <dbReference type="ARBA" id="ARBA00019010"/>
    </source>
</evidence>
<evidence type="ECO:0000256" key="1">
    <source>
        <dbReference type="ARBA" id="ARBA00004496"/>
    </source>
</evidence>